<dbReference type="GO" id="GO:0016747">
    <property type="term" value="F:acyltransferase activity, transferring groups other than amino-acyl groups"/>
    <property type="evidence" value="ECO:0007669"/>
    <property type="project" value="InterPro"/>
</dbReference>
<dbReference type="Proteomes" id="UP000178583">
    <property type="component" value="Unassembled WGS sequence"/>
</dbReference>
<gene>
    <name evidence="2" type="ORF">A2215_02860</name>
</gene>
<sequence>MKKVPRIKIEMPVSEKDFREASDLCDKNVVFDVDLGVDYYKNFSVGEILIVKDKGRVIAMLVHRRPGRIFDEIPDKHFSLDKYEAEKKDIGYIYIIATDPKYQKRGIGKMLVAEALKYQKVFGSRAISVHCMQSSSGNASEKLFTKMGFAPLKMHKRPWYKHSVRVGPKGYVCANCGNPCVCDDLEMMYILK</sequence>
<reference evidence="2 3" key="1">
    <citation type="journal article" date="2016" name="Nat. Commun.">
        <title>Thousands of microbial genomes shed light on interconnected biogeochemical processes in an aquifer system.</title>
        <authorList>
            <person name="Anantharaman K."/>
            <person name="Brown C.T."/>
            <person name="Hug L.A."/>
            <person name="Sharon I."/>
            <person name="Castelle C.J."/>
            <person name="Probst A.J."/>
            <person name="Thomas B.C."/>
            <person name="Singh A."/>
            <person name="Wilkins M.J."/>
            <person name="Karaoz U."/>
            <person name="Brodie E.L."/>
            <person name="Williams K.H."/>
            <person name="Hubbard S.S."/>
            <person name="Banfield J.F."/>
        </authorList>
    </citation>
    <scope>NUCLEOTIDE SEQUENCE [LARGE SCALE GENOMIC DNA]</scope>
</reference>
<proteinExistence type="predicted"/>
<evidence type="ECO:0000259" key="1">
    <source>
        <dbReference type="PROSITE" id="PS51186"/>
    </source>
</evidence>
<comment type="caution">
    <text evidence="2">The sequence shown here is derived from an EMBL/GenBank/DDBJ whole genome shotgun (WGS) entry which is preliminary data.</text>
</comment>
<feature type="domain" description="N-acetyltransferase" evidence="1">
    <location>
        <begin position="8"/>
        <end position="171"/>
    </location>
</feature>
<dbReference type="SUPFAM" id="SSF55729">
    <property type="entry name" value="Acyl-CoA N-acyltransferases (Nat)"/>
    <property type="match status" value="1"/>
</dbReference>
<accession>A0A1F5E8G6</accession>
<dbReference type="PROSITE" id="PS51186">
    <property type="entry name" value="GNAT"/>
    <property type="match status" value="1"/>
</dbReference>
<dbReference type="EMBL" id="MEZY01000033">
    <property type="protein sequence ID" value="OGD63576.1"/>
    <property type="molecule type" value="Genomic_DNA"/>
</dbReference>
<evidence type="ECO:0000313" key="3">
    <source>
        <dbReference type="Proteomes" id="UP000178583"/>
    </source>
</evidence>
<name>A0A1F5E8G6_9BACT</name>
<dbReference type="InterPro" id="IPR000182">
    <property type="entry name" value="GNAT_dom"/>
</dbReference>
<evidence type="ECO:0000313" key="2">
    <source>
        <dbReference type="EMBL" id="OGD63576.1"/>
    </source>
</evidence>
<organism evidence="2 3">
    <name type="scientific">Candidatus Berkelbacteria bacterium RIFOXYA2_FULL_43_10</name>
    <dbReference type="NCBI Taxonomy" id="1797472"/>
    <lineage>
        <taxon>Bacteria</taxon>
        <taxon>Candidatus Berkelbacteria</taxon>
    </lineage>
</organism>
<dbReference type="Gene3D" id="3.40.630.30">
    <property type="match status" value="1"/>
</dbReference>
<dbReference type="InterPro" id="IPR016181">
    <property type="entry name" value="Acyl_CoA_acyltransferase"/>
</dbReference>
<dbReference type="CDD" id="cd04301">
    <property type="entry name" value="NAT_SF"/>
    <property type="match status" value="1"/>
</dbReference>
<dbReference type="Pfam" id="PF00583">
    <property type="entry name" value="Acetyltransf_1"/>
    <property type="match status" value="1"/>
</dbReference>
<dbReference type="AlphaFoldDB" id="A0A1F5E8G6"/>
<dbReference type="STRING" id="1797472.A2215_02860"/>
<protein>
    <recommendedName>
        <fullName evidence="1">N-acetyltransferase domain-containing protein</fullName>
    </recommendedName>
</protein>